<evidence type="ECO:0000313" key="3">
    <source>
        <dbReference type="Proteomes" id="UP000282454"/>
    </source>
</evidence>
<evidence type="ECO:0000313" key="2">
    <source>
        <dbReference type="EMBL" id="RLK57965.1"/>
    </source>
</evidence>
<dbReference type="SUPFAM" id="SSF52540">
    <property type="entry name" value="P-loop containing nucleoside triphosphate hydrolases"/>
    <property type="match status" value="1"/>
</dbReference>
<dbReference type="GO" id="GO:0016887">
    <property type="term" value="F:ATP hydrolysis activity"/>
    <property type="evidence" value="ECO:0007669"/>
    <property type="project" value="InterPro"/>
</dbReference>
<dbReference type="PANTHER" id="PTHR43581">
    <property type="entry name" value="ATP/GTP PHOSPHATASE"/>
    <property type="match status" value="1"/>
</dbReference>
<dbReference type="GO" id="GO:0005524">
    <property type="term" value="F:ATP binding"/>
    <property type="evidence" value="ECO:0007669"/>
    <property type="project" value="UniProtKB-KW"/>
</dbReference>
<evidence type="ECO:0000259" key="1">
    <source>
        <dbReference type="Pfam" id="PF13304"/>
    </source>
</evidence>
<dbReference type="EMBL" id="RCDD01000003">
    <property type="protein sequence ID" value="RLK57965.1"/>
    <property type="molecule type" value="Genomic_DNA"/>
</dbReference>
<dbReference type="InterPro" id="IPR027417">
    <property type="entry name" value="P-loop_NTPase"/>
</dbReference>
<dbReference type="RefSeq" id="WP_121392459.1">
    <property type="nucleotide sequence ID" value="NZ_RCDD01000003.1"/>
</dbReference>
<sequence length="476" mass="52774">MTWNVVLGLLALVLAPIGLFTVAASGSRQVRRLLARRASARRERQRLARALAEGDKRPVTSLADRPRLPVDQSAIRDSPYVYLTDLRITDLRCFREARLSLRFPGEFATPDAAPLVPNVNLLIGDNGTGKSTVLRAAAMVALGPVLDSSGFVPYRLVREERDTALVEGRLAFGGVGGPEPLACDVRMRRRGDFEVVETDTRGPYWDDLFDESSPSFFVAGYGVNRRTAEDARSDPSQEKGRRRRRFQRVSSLFDETVSLVSFGAWLPTVSAERRREVAEVLRRALPDDVRFDDDFDGEDAVFRRRGVPVPFRALSDGYRSYLGWLGDLLFHLSAVAPAHVPLGSMGGIVLVDEIDLLLHPEWQRKVVLDVAVMFPNIQFILTTHSPIVTGTLQARNILLARDDPDESVSRLSEVRAEVHGLNAEQVLLSSYFSLDTTRAPDVADDLTELARKAVRGDDAARRRYLAVLVDGATGSR</sequence>
<dbReference type="OrthoDB" id="9815944at2"/>
<keyword evidence="3" id="KW-1185">Reference proteome</keyword>
<comment type="caution">
    <text evidence="2">The sequence shown here is derived from an EMBL/GenBank/DDBJ whole genome shotgun (WGS) entry which is preliminary data.</text>
</comment>
<protein>
    <submittedName>
        <fullName evidence="2">Putative ATP-binding protein involved in virulence</fullName>
    </submittedName>
</protein>
<keyword evidence="2" id="KW-0547">Nucleotide-binding</keyword>
<dbReference type="Pfam" id="PF13304">
    <property type="entry name" value="AAA_21"/>
    <property type="match status" value="1"/>
</dbReference>
<dbReference type="Gene3D" id="3.40.50.300">
    <property type="entry name" value="P-loop containing nucleotide triphosphate hydrolases"/>
    <property type="match status" value="2"/>
</dbReference>
<dbReference type="PANTHER" id="PTHR43581:SF2">
    <property type="entry name" value="EXCINUCLEASE ATPASE SUBUNIT"/>
    <property type="match status" value="1"/>
</dbReference>
<dbReference type="AlphaFoldDB" id="A0A421B0P5"/>
<organism evidence="2 3">
    <name type="scientific">Actinokineospora cianjurensis</name>
    <dbReference type="NCBI Taxonomy" id="585224"/>
    <lineage>
        <taxon>Bacteria</taxon>
        <taxon>Bacillati</taxon>
        <taxon>Actinomycetota</taxon>
        <taxon>Actinomycetes</taxon>
        <taxon>Pseudonocardiales</taxon>
        <taxon>Pseudonocardiaceae</taxon>
        <taxon>Actinokineospora</taxon>
    </lineage>
</organism>
<keyword evidence="2" id="KW-0067">ATP-binding</keyword>
<dbReference type="InterPro" id="IPR003959">
    <property type="entry name" value="ATPase_AAA_core"/>
</dbReference>
<dbReference type="InterPro" id="IPR051396">
    <property type="entry name" value="Bact_Antivir_Def_Nuclease"/>
</dbReference>
<feature type="domain" description="ATPase AAA-type core" evidence="1">
    <location>
        <begin position="119"/>
        <end position="387"/>
    </location>
</feature>
<reference evidence="2 3" key="1">
    <citation type="submission" date="2018-10" db="EMBL/GenBank/DDBJ databases">
        <title>Genomic Encyclopedia of Archaeal and Bacterial Type Strains, Phase II (KMG-II): from individual species to whole genera.</title>
        <authorList>
            <person name="Goeker M."/>
        </authorList>
    </citation>
    <scope>NUCLEOTIDE SEQUENCE [LARGE SCALE GENOMIC DNA]</scope>
    <source>
        <strain evidence="2 3">DSM 45657</strain>
    </source>
</reference>
<gene>
    <name evidence="2" type="ORF">CLV68_4056</name>
</gene>
<name>A0A421B0P5_9PSEU</name>
<accession>A0A421B0P5</accession>
<dbReference type="Proteomes" id="UP000282454">
    <property type="component" value="Unassembled WGS sequence"/>
</dbReference>
<proteinExistence type="predicted"/>